<dbReference type="Pfam" id="PF12705">
    <property type="entry name" value="PDDEXK_1"/>
    <property type="match status" value="1"/>
</dbReference>
<keyword evidence="2" id="KW-0347">Helicase</keyword>
<dbReference type="RefSeq" id="WP_193449077.1">
    <property type="nucleotide sequence ID" value="NZ_BMUJ01000003.1"/>
</dbReference>
<evidence type="ECO:0000256" key="2">
    <source>
        <dbReference type="ARBA" id="ARBA00022806"/>
    </source>
</evidence>
<evidence type="ECO:0000313" key="6">
    <source>
        <dbReference type="Proteomes" id="UP001596321"/>
    </source>
</evidence>
<reference evidence="6" key="1">
    <citation type="journal article" date="2019" name="Int. J. Syst. Evol. Microbiol.">
        <title>The Global Catalogue of Microorganisms (GCM) 10K type strain sequencing project: providing services to taxonomists for standard genome sequencing and annotation.</title>
        <authorList>
            <consortium name="The Broad Institute Genomics Platform"/>
            <consortium name="The Broad Institute Genome Sequencing Center for Infectious Disease"/>
            <person name="Wu L."/>
            <person name="Ma J."/>
        </authorList>
    </citation>
    <scope>NUCLEOTIDE SEQUENCE [LARGE SCALE GENOMIC DNA]</scope>
    <source>
        <strain evidence="6">JCM 4504</strain>
    </source>
</reference>
<keyword evidence="2" id="KW-0378">Hydrolase</keyword>
<keyword evidence="2" id="KW-0067">ATP-binding</keyword>
<dbReference type="InterPro" id="IPR038726">
    <property type="entry name" value="PDDEXK_AddAB-type"/>
</dbReference>
<keyword evidence="2" id="KW-0547">Nucleotide-binding</keyword>
<accession>A0ABW1Y5P4</accession>
<proteinExistence type="predicted"/>
<keyword evidence="3" id="KW-0234">DNA repair</keyword>
<protein>
    <submittedName>
        <fullName evidence="5">PD-(D/E)XK nuclease family protein</fullName>
    </submittedName>
</protein>
<evidence type="ECO:0000313" key="5">
    <source>
        <dbReference type="EMBL" id="MFC6505026.1"/>
    </source>
</evidence>
<gene>
    <name evidence="5" type="ORF">ACFQFF_26925</name>
</gene>
<evidence type="ECO:0000256" key="3">
    <source>
        <dbReference type="ARBA" id="ARBA00023204"/>
    </source>
</evidence>
<comment type="caution">
    <text evidence="5">The sequence shown here is derived from an EMBL/GenBank/DDBJ whole genome shotgun (WGS) entry which is preliminary data.</text>
</comment>
<evidence type="ECO:0000259" key="4">
    <source>
        <dbReference type="Pfam" id="PF12705"/>
    </source>
</evidence>
<organism evidence="5 6">
    <name type="scientific">Streptomyces plicatus</name>
    <dbReference type="NCBI Taxonomy" id="1922"/>
    <lineage>
        <taxon>Bacteria</taxon>
        <taxon>Bacillati</taxon>
        <taxon>Actinomycetota</taxon>
        <taxon>Actinomycetes</taxon>
        <taxon>Kitasatosporales</taxon>
        <taxon>Streptomycetaceae</taxon>
        <taxon>Streptomyces</taxon>
        <taxon>Streptomyces rochei group</taxon>
    </lineage>
</organism>
<keyword evidence="6" id="KW-1185">Reference proteome</keyword>
<feature type="domain" description="PD-(D/E)XK endonuclease-like" evidence="4">
    <location>
        <begin position="314"/>
        <end position="550"/>
    </location>
</feature>
<keyword evidence="1" id="KW-0227">DNA damage</keyword>
<name>A0ABW1Y5P4_STRPL</name>
<dbReference type="EMBL" id="JBHSUW010000001">
    <property type="protein sequence ID" value="MFC6505026.1"/>
    <property type="molecule type" value="Genomic_DNA"/>
</dbReference>
<evidence type="ECO:0000256" key="1">
    <source>
        <dbReference type="ARBA" id="ARBA00022763"/>
    </source>
</evidence>
<sequence>MTVLLLEAQGGMLVTALATPPGMGGDGALIRIGPPLLRQEAGACFEGRALRARPLLVQQPGRPRRKPVEDYVFKPMENLLDAVEYRGKSIAQAGADRWNTRNCSQAHATWALEAARNYLTAREREQAARVAAGHPATFPVQSSWVGGKQLSAPDERGVDQYERTIWGRQYASADGEIRELWIPSIDCVKLDRPLPELVAAAHVLVTGVPAKTPYGERSIPLPSAPPPPRRVRVLGVGLRDASTAVLADWNAEEVKRLFEENVRGLMARVVDGRGRRSGMDCVRCEALAGCRTVARVPGLLGVPGPVRPRKRRSVSVSDLRAHRDCAARYHLTRVLKLRDGRIENEAIRRGRAVDAWLNERHAERPLVPCRHVPLPDTLPGLTEDELPAALSMIRGHRGLCPLDGLPATERVEPQRRIAVYDDLADVVVIADCDVVYTDEGGVVVRETKTAAHRFGERRDLVETFPQLALAVLMLASGALGGDPRRSRVELEVLREDGARLEELDPCDGRTLDQSRRVLTELATGWAAEETYPAEPAPGFDCSGCEALRWCAVGQSRQTTDIPEVVR</sequence>
<dbReference type="Proteomes" id="UP001596321">
    <property type="component" value="Unassembled WGS sequence"/>
</dbReference>